<dbReference type="Proteomes" id="UP001157974">
    <property type="component" value="Unassembled WGS sequence"/>
</dbReference>
<accession>A0AAV8V2H1</accession>
<dbReference type="GO" id="GO:0008270">
    <property type="term" value="F:zinc ion binding"/>
    <property type="evidence" value="ECO:0007669"/>
    <property type="project" value="UniProtKB-KW"/>
</dbReference>
<dbReference type="Pfam" id="PF01388">
    <property type="entry name" value="ARID"/>
    <property type="match status" value="1"/>
</dbReference>
<dbReference type="Gene3D" id="1.10.150.60">
    <property type="entry name" value="ARID DNA-binding domain"/>
    <property type="match status" value="1"/>
</dbReference>
<gene>
    <name evidence="5" type="ORF">NDN08_007504</name>
</gene>
<dbReference type="Gene3D" id="3.30.40.10">
    <property type="entry name" value="Zinc/RING finger domain, C3HC4 (zinc finger)"/>
    <property type="match status" value="1"/>
</dbReference>
<dbReference type="PROSITE" id="PS51011">
    <property type="entry name" value="ARID"/>
    <property type="match status" value="1"/>
</dbReference>
<dbReference type="InterPro" id="IPR036431">
    <property type="entry name" value="ARID_dom_sf"/>
</dbReference>
<dbReference type="CDD" id="cd15489">
    <property type="entry name" value="PHD_SF"/>
    <property type="match status" value="1"/>
</dbReference>
<keyword evidence="1" id="KW-0479">Metal-binding</keyword>
<proteinExistence type="predicted"/>
<name>A0AAV8V2H1_9RHOD</name>
<evidence type="ECO:0000313" key="5">
    <source>
        <dbReference type="EMBL" id="KAJ8907392.1"/>
    </source>
</evidence>
<sequence length="390" mass="43940">MPFEFISREWRDHKPSHDCVSDLLNDIICFYRECGNAWPASQDAGALPRKIGQTPLEVVLPLIYDEVYEKRGGYDRVCARGLWNEVRKAVPVFKNPPTATHILELVYRKILLPYERERDYKAFVREGNSRNRFSGNPNSIINCLVCFVQPNEAKHDEDVRVWGRIVRFNRITLEHECLLDDGRTVKCSIGTSDVILGRNTGYGKTPIKANGEVFRYVPTESEFIKIESPDEWRTRFTYCRNGNGGIVDRRLDIVCCACGLQQETENMLKCTNCKLLSHRVCYGIAADAEFSSEGKGGFKCFGCDSVKAKSGTIAHDVSNAVTRVRVQQRWAPLQKKLGLQLSTSQLATSGGQTRNGSSRSELPLNLNILVDLATAAQIVQPQENRVGQVF</sequence>
<dbReference type="InterPro" id="IPR011011">
    <property type="entry name" value="Znf_FYVE_PHD"/>
</dbReference>
<comment type="caution">
    <text evidence="5">The sequence shown here is derived from an EMBL/GenBank/DDBJ whole genome shotgun (WGS) entry which is preliminary data.</text>
</comment>
<organism evidence="5 6">
    <name type="scientific">Rhodosorus marinus</name>
    <dbReference type="NCBI Taxonomy" id="101924"/>
    <lineage>
        <taxon>Eukaryota</taxon>
        <taxon>Rhodophyta</taxon>
        <taxon>Stylonematophyceae</taxon>
        <taxon>Stylonematales</taxon>
        <taxon>Stylonemataceae</taxon>
        <taxon>Rhodosorus</taxon>
    </lineage>
</organism>
<dbReference type="AlphaFoldDB" id="A0AAV8V2H1"/>
<dbReference type="InterPro" id="IPR013083">
    <property type="entry name" value="Znf_RING/FYVE/PHD"/>
</dbReference>
<dbReference type="GO" id="GO:0003677">
    <property type="term" value="F:DNA binding"/>
    <property type="evidence" value="ECO:0007669"/>
    <property type="project" value="InterPro"/>
</dbReference>
<dbReference type="InterPro" id="IPR001965">
    <property type="entry name" value="Znf_PHD"/>
</dbReference>
<dbReference type="SUPFAM" id="SSF57903">
    <property type="entry name" value="FYVE/PHD zinc finger"/>
    <property type="match status" value="1"/>
</dbReference>
<dbReference type="CDD" id="cd16100">
    <property type="entry name" value="ARID"/>
    <property type="match status" value="1"/>
</dbReference>
<protein>
    <recommendedName>
        <fullName evidence="4">ARID domain-containing protein</fullName>
    </recommendedName>
</protein>
<feature type="domain" description="ARID" evidence="4">
    <location>
        <begin position="17"/>
        <end position="119"/>
    </location>
</feature>
<dbReference type="EMBL" id="JAMWBK010000002">
    <property type="protein sequence ID" value="KAJ8907392.1"/>
    <property type="molecule type" value="Genomic_DNA"/>
</dbReference>
<reference evidence="5 6" key="1">
    <citation type="journal article" date="2023" name="Nat. Commun.">
        <title>Origin of minicircular mitochondrial genomes in red algae.</title>
        <authorList>
            <person name="Lee Y."/>
            <person name="Cho C.H."/>
            <person name="Lee Y.M."/>
            <person name="Park S.I."/>
            <person name="Yang J.H."/>
            <person name="West J.A."/>
            <person name="Bhattacharya D."/>
            <person name="Yoon H.S."/>
        </authorList>
    </citation>
    <scope>NUCLEOTIDE SEQUENCE [LARGE SCALE GENOMIC DNA]</scope>
    <source>
        <strain evidence="5 6">CCMP1338</strain>
        <tissue evidence="5">Whole cell</tissue>
    </source>
</reference>
<dbReference type="InterPro" id="IPR001606">
    <property type="entry name" value="ARID_dom"/>
</dbReference>
<evidence type="ECO:0000256" key="1">
    <source>
        <dbReference type="ARBA" id="ARBA00022723"/>
    </source>
</evidence>
<dbReference type="SUPFAM" id="SSF46774">
    <property type="entry name" value="ARID-like"/>
    <property type="match status" value="1"/>
</dbReference>
<evidence type="ECO:0000256" key="3">
    <source>
        <dbReference type="ARBA" id="ARBA00022833"/>
    </source>
</evidence>
<keyword evidence="2" id="KW-0863">Zinc-finger</keyword>
<keyword evidence="6" id="KW-1185">Reference proteome</keyword>
<keyword evidence="3" id="KW-0862">Zinc</keyword>
<evidence type="ECO:0000313" key="6">
    <source>
        <dbReference type="Proteomes" id="UP001157974"/>
    </source>
</evidence>
<evidence type="ECO:0000256" key="2">
    <source>
        <dbReference type="ARBA" id="ARBA00022771"/>
    </source>
</evidence>
<dbReference type="SMART" id="SM00249">
    <property type="entry name" value="PHD"/>
    <property type="match status" value="1"/>
</dbReference>
<evidence type="ECO:0000259" key="4">
    <source>
        <dbReference type="PROSITE" id="PS51011"/>
    </source>
</evidence>